<protein>
    <submittedName>
        <fullName evidence="1">Uncharacterized protein</fullName>
    </submittedName>
</protein>
<comment type="caution">
    <text evidence="1">The sequence shown here is derived from an EMBL/GenBank/DDBJ whole genome shotgun (WGS) entry which is preliminary data.</text>
</comment>
<organism evidence="1">
    <name type="scientific">human gut metagenome</name>
    <dbReference type="NCBI Taxonomy" id="408170"/>
    <lineage>
        <taxon>unclassified sequences</taxon>
        <taxon>metagenomes</taxon>
        <taxon>organismal metagenomes</taxon>
    </lineage>
</organism>
<name>K1TLZ4_9ZZZZ</name>
<sequence>MSMTLSQLKSKLEDAVDGTGISIAEFTGTKRS</sequence>
<feature type="non-terminal residue" evidence="1">
    <location>
        <position position="32"/>
    </location>
</feature>
<accession>K1TLZ4</accession>
<gene>
    <name evidence="1" type="ORF">LEA_12895</name>
</gene>
<reference evidence="1" key="1">
    <citation type="journal article" date="2013" name="Environ. Microbiol.">
        <title>Microbiota from the distal guts of lean and obese adolescents exhibit partial functional redundancy besides clear differences in community structure.</title>
        <authorList>
            <person name="Ferrer M."/>
            <person name="Ruiz A."/>
            <person name="Lanza F."/>
            <person name="Haange S.B."/>
            <person name="Oberbach A."/>
            <person name="Till H."/>
            <person name="Bargiela R."/>
            <person name="Campoy C."/>
            <person name="Segura M.T."/>
            <person name="Richter M."/>
            <person name="von Bergen M."/>
            <person name="Seifert J."/>
            <person name="Suarez A."/>
        </authorList>
    </citation>
    <scope>NUCLEOTIDE SEQUENCE</scope>
</reference>
<dbReference type="EMBL" id="AJWY01008738">
    <property type="protein sequence ID" value="EKC60376.1"/>
    <property type="molecule type" value="Genomic_DNA"/>
</dbReference>
<dbReference type="AlphaFoldDB" id="K1TLZ4"/>
<proteinExistence type="predicted"/>
<evidence type="ECO:0000313" key="1">
    <source>
        <dbReference type="EMBL" id="EKC60376.1"/>
    </source>
</evidence>